<comment type="caution">
    <text evidence="1">The sequence shown here is derived from an EMBL/GenBank/DDBJ whole genome shotgun (WGS) entry which is preliminary data.</text>
</comment>
<reference evidence="2" key="1">
    <citation type="journal article" date="2019" name="Int. J. Syst. Evol. Microbiol.">
        <title>The Global Catalogue of Microorganisms (GCM) 10K type strain sequencing project: providing services to taxonomists for standard genome sequencing and annotation.</title>
        <authorList>
            <consortium name="The Broad Institute Genomics Platform"/>
            <consortium name="The Broad Institute Genome Sequencing Center for Infectious Disease"/>
            <person name="Wu L."/>
            <person name="Ma J."/>
        </authorList>
    </citation>
    <scope>NUCLEOTIDE SEQUENCE [LARGE SCALE GENOMIC DNA]</scope>
    <source>
        <strain evidence="2">KCTC 12848</strain>
    </source>
</reference>
<gene>
    <name evidence="1" type="ORF">ACFSKX_11315</name>
</gene>
<dbReference type="RefSeq" id="WP_265721552.1">
    <property type="nucleotide sequence ID" value="NZ_JAPIVK010000012.1"/>
</dbReference>
<name>A0ABW5EC82_9GAMM</name>
<keyword evidence="2" id="KW-1185">Reference proteome</keyword>
<dbReference type="EMBL" id="JBHUJD010000013">
    <property type="protein sequence ID" value="MFD2311004.1"/>
    <property type="molecule type" value="Genomic_DNA"/>
</dbReference>
<dbReference type="Proteomes" id="UP001597425">
    <property type="component" value="Unassembled WGS sequence"/>
</dbReference>
<sequence>MKNFEVNLAESELKIVLEALTELEQKMARICESSEDEDEISDVGNDLIEVRLLLKPLKKRAIDMYGDNIVNFSREAL</sequence>
<proteinExistence type="predicted"/>
<evidence type="ECO:0000313" key="2">
    <source>
        <dbReference type="Proteomes" id="UP001597425"/>
    </source>
</evidence>
<evidence type="ECO:0000313" key="1">
    <source>
        <dbReference type="EMBL" id="MFD2311004.1"/>
    </source>
</evidence>
<organism evidence="1 2">
    <name type="scientific">Microbulbifer halophilus</name>
    <dbReference type="NCBI Taxonomy" id="453963"/>
    <lineage>
        <taxon>Bacteria</taxon>
        <taxon>Pseudomonadati</taxon>
        <taxon>Pseudomonadota</taxon>
        <taxon>Gammaproteobacteria</taxon>
        <taxon>Cellvibrionales</taxon>
        <taxon>Microbulbiferaceae</taxon>
        <taxon>Microbulbifer</taxon>
    </lineage>
</organism>
<protein>
    <submittedName>
        <fullName evidence="1">Uncharacterized protein</fullName>
    </submittedName>
</protein>
<accession>A0ABW5EC82</accession>